<accession>A0ABN8QLZ9</accession>
<comment type="caution">
    <text evidence="2">The sequence shown here is derived from an EMBL/GenBank/DDBJ whole genome shotgun (WGS) entry which is preliminary data.</text>
</comment>
<evidence type="ECO:0000313" key="3">
    <source>
        <dbReference type="Proteomes" id="UP001159427"/>
    </source>
</evidence>
<keyword evidence="3" id="KW-1185">Reference proteome</keyword>
<dbReference type="Pfam" id="PF18738">
    <property type="entry name" value="HEPN_DZIP3"/>
    <property type="match status" value="1"/>
</dbReference>
<dbReference type="Pfam" id="PF05729">
    <property type="entry name" value="NACHT"/>
    <property type="match status" value="1"/>
</dbReference>
<dbReference type="EMBL" id="CALNXI010001316">
    <property type="protein sequence ID" value="CAH3164555.1"/>
    <property type="molecule type" value="Genomic_DNA"/>
</dbReference>
<dbReference type="PROSITE" id="PS50837">
    <property type="entry name" value="NACHT"/>
    <property type="match status" value="1"/>
</dbReference>
<name>A0ABN8QLZ9_9CNID</name>
<dbReference type="SUPFAM" id="SSF52540">
    <property type="entry name" value="P-loop containing nucleoside triphosphate hydrolases"/>
    <property type="match status" value="1"/>
</dbReference>
<dbReference type="PANTHER" id="PTHR46844:SF1">
    <property type="entry name" value="SLR5058 PROTEIN"/>
    <property type="match status" value="1"/>
</dbReference>
<gene>
    <name evidence="2" type="ORF">PEVE_00005005</name>
</gene>
<organism evidence="2 3">
    <name type="scientific">Porites evermanni</name>
    <dbReference type="NCBI Taxonomy" id="104178"/>
    <lineage>
        <taxon>Eukaryota</taxon>
        <taxon>Metazoa</taxon>
        <taxon>Cnidaria</taxon>
        <taxon>Anthozoa</taxon>
        <taxon>Hexacorallia</taxon>
        <taxon>Scleractinia</taxon>
        <taxon>Fungiina</taxon>
        <taxon>Poritidae</taxon>
        <taxon>Porites</taxon>
    </lineage>
</organism>
<dbReference type="InterPro" id="IPR041249">
    <property type="entry name" value="HEPN_DZIP3"/>
</dbReference>
<evidence type="ECO:0000259" key="1">
    <source>
        <dbReference type="PROSITE" id="PS50837"/>
    </source>
</evidence>
<dbReference type="Gene3D" id="3.40.50.300">
    <property type="entry name" value="P-loop containing nucleotide triphosphate hydrolases"/>
    <property type="match status" value="1"/>
</dbReference>
<feature type="non-terminal residue" evidence="2">
    <location>
        <position position="934"/>
    </location>
</feature>
<feature type="domain" description="NACHT" evidence="1">
    <location>
        <begin position="290"/>
        <end position="413"/>
    </location>
</feature>
<sequence length="934" mass="106762">TKETTNYARLCRLLVDGGTKALRHTFDTFHPPAALCTDLTHPSNHLILQSLRKKRILNATQWGKLYPATPATVRSEDFDITLLVLLLRNICPLTLPATGWDSLPLASDASVEANIARVKYCRNEVYGHASQASIDDPTFTALWLDISNVLIELGVDATTINKLKTDTMDPVIEEHYQKLLKEWKEDEANIRDKLVEMEGTYDWIVQYESRTFSLYSLLLEESQKQLRSIYNTINKVKIVPWDQSSAVHIDDVYTKLSWLKDKKKPGGLKQRKLDHYTDIFGSGKLHPTPKRILVHGRPGIGKTVFTQKATFDWSQHRFGGKLGRFDLVLLVKLRDVCNLQDVPAILRAAQLLASDDRVSTDNLYDYVRRHQEKVLLILDGYDEYVHIAGDQSPIRQIWEKKQLRDCCVVITSRDMKAEGLKQFSDAQFEIHGFDRRRQKEFALRFLKDDQDVKKFFKYLEQQDLKEVAKVPLLLLMLCLVWKEKDFEGLPSSRAMIFFQFIQTLLNHLSEKEAPAVPFRQVDEYKDELCKVGEIAFDSLIQDCVCFPINELPDHVLTNKLIDVGLFQLLNISALNPSKGVYFIHKSLQEFMASLFLKDELLSHGSYSNSLFKVNSMEKVFKMGEVLKFAAEMSEEVASKILIHLLGMVVKEAVMTEYRFDKETPSEKDLSLEQRNFLKLCTEFFFCCSPDTRTELFPAFLSNLGGVVLINPKQLNIAANEHFVKTTAPLRYIFFSYSDHYTEQSYRNLISITRQLSAVIGSSSGEKKASEFLDSFPWRSVHEFFLMKKVNTYLYFSKIVTPFPCEIIKALISKESAKNANITSRKSHDLEVCFDTASSNRLNSTQHALSRVRTIEADGLDISELELLNDVLPIVTAPQKIWLWGKAGQAFSAQVTETLLRKINCTYKLKILSLSRINVTSQTACFVAALLQKAP</sequence>
<dbReference type="InterPro" id="IPR027417">
    <property type="entry name" value="P-loop_NTPase"/>
</dbReference>
<feature type="non-terminal residue" evidence="2">
    <location>
        <position position="1"/>
    </location>
</feature>
<dbReference type="InterPro" id="IPR007111">
    <property type="entry name" value="NACHT_NTPase"/>
</dbReference>
<proteinExistence type="predicted"/>
<dbReference type="Proteomes" id="UP001159427">
    <property type="component" value="Unassembled WGS sequence"/>
</dbReference>
<reference evidence="2 3" key="1">
    <citation type="submission" date="2022-05" db="EMBL/GenBank/DDBJ databases">
        <authorList>
            <consortium name="Genoscope - CEA"/>
            <person name="William W."/>
        </authorList>
    </citation>
    <scope>NUCLEOTIDE SEQUENCE [LARGE SCALE GENOMIC DNA]</scope>
</reference>
<dbReference type="PANTHER" id="PTHR46844">
    <property type="entry name" value="SLR5058 PROTEIN"/>
    <property type="match status" value="1"/>
</dbReference>
<evidence type="ECO:0000313" key="2">
    <source>
        <dbReference type="EMBL" id="CAH3164555.1"/>
    </source>
</evidence>
<protein>
    <recommendedName>
        <fullName evidence="1">NACHT domain-containing protein</fullName>
    </recommendedName>
</protein>